<dbReference type="KEGG" id="otk:C6570_01245"/>
<dbReference type="RefSeq" id="WP_106701327.1">
    <property type="nucleotide sequence ID" value="NZ_CP027666.1"/>
</dbReference>
<evidence type="ECO:0000313" key="2">
    <source>
        <dbReference type="Proteomes" id="UP000239709"/>
    </source>
</evidence>
<dbReference type="EMBL" id="CP027666">
    <property type="protein sequence ID" value="AVO33031.1"/>
    <property type="molecule type" value="Genomic_DNA"/>
</dbReference>
<keyword evidence="2" id="KW-1185">Reference proteome</keyword>
<gene>
    <name evidence="1" type="ORF">C6570_01245</name>
</gene>
<name>A0A2S0MB62_9BURK</name>
<protein>
    <submittedName>
        <fullName evidence="1">Uncharacterized protein</fullName>
    </submittedName>
</protein>
<sequence>MASLHPNRGLRAAGPVLPAPDINDCGRRTPRTLQQAFPESEGYRFAFHGPYGLTLSERLAARFWRLLGAQS</sequence>
<dbReference type="Proteomes" id="UP000239709">
    <property type="component" value="Chromosome"/>
</dbReference>
<dbReference type="AlphaFoldDB" id="A0A2S0MB62"/>
<proteinExistence type="predicted"/>
<organism evidence="1 2">
    <name type="scientific">Ottowia oryzae</name>
    <dbReference type="NCBI Taxonomy" id="2109914"/>
    <lineage>
        <taxon>Bacteria</taxon>
        <taxon>Pseudomonadati</taxon>
        <taxon>Pseudomonadota</taxon>
        <taxon>Betaproteobacteria</taxon>
        <taxon>Burkholderiales</taxon>
        <taxon>Comamonadaceae</taxon>
        <taxon>Ottowia</taxon>
    </lineage>
</organism>
<reference evidence="1 2" key="1">
    <citation type="submission" date="2018-03" db="EMBL/GenBank/DDBJ databases">
        <title>Genome sequencing of Ottowia sp.</title>
        <authorList>
            <person name="Kim S.-J."/>
            <person name="Heo J."/>
            <person name="Kwon S.-W."/>
        </authorList>
    </citation>
    <scope>NUCLEOTIDE SEQUENCE [LARGE SCALE GENOMIC DNA]</scope>
    <source>
        <strain evidence="1 2">KADR8-3</strain>
    </source>
</reference>
<evidence type="ECO:0000313" key="1">
    <source>
        <dbReference type="EMBL" id="AVO33031.1"/>
    </source>
</evidence>
<accession>A0A2S0MB62</accession>